<evidence type="ECO:0000256" key="4">
    <source>
        <dbReference type="ARBA" id="ARBA00023136"/>
    </source>
</evidence>
<dbReference type="Pfam" id="PF01694">
    <property type="entry name" value="Rhomboid"/>
    <property type="match status" value="1"/>
</dbReference>
<organism evidence="7 8">
    <name type="scientific">Chitinophaga pinensis (strain ATCC 43595 / DSM 2588 / LMG 13176 / NBRC 15968 / NCIMB 11800 / UQM 2034)</name>
    <dbReference type="NCBI Taxonomy" id="485918"/>
    <lineage>
        <taxon>Bacteria</taxon>
        <taxon>Pseudomonadati</taxon>
        <taxon>Bacteroidota</taxon>
        <taxon>Chitinophagia</taxon>
        <taxon>Chitinophagales</taxon>
        <taxon>Chitinophagaceae</taxon>
        <taxon>Chitinophaga</taxon>
    </lineage>
</organism>
<dbReference type="GO" id="GO:0004252">
    <property type="term" value="F:serine-type endopeptidase activity"/>
    <property type="evidence" value="ECO:0007669"/>
    <property type="project" value="InterPro"/>
</dbReference>
<dbReference type="InterPro" id="IPR022764">
    <property type="entry name" value="Peptidase_S54_rhomboid_dom"/>
</dbReference>
<protein>
    <submittedName>
        <fullName evidence="7">Rhomboid family protein</fullName>
    </submittedName>
</protein>
<evidence type="ECO:0000256" key="5">
    <source>
        <dbReference type="SAM" id="Phobius"/>
    </source>
</evidence>
<evidence type="ECO:0000313" key="8">
    <source>
        <dbReference type="Proteomes" id="UP000002215"/>
    </source>
</evidence>
<feature type="transmembrane region" description="Helical" evidence="5">
    <location>
        <begin position="195"/>
        <end position="214"/>
    </location>
</feature>
<reference evidence="8" key="1">
    <citation type="submission" date="2009-08" db="EMBL/GenBank/DDBJ databases">
        <title>The complete genome of Chitinophaga pinensis DSM 2588.</title>
        <authorList>
            <consortium name="US DOE Joint Genome Institute (JGI-PGF)"/>
            <person name="Lucas S."/>
            <person name="Copeland A."/>
            <person name="Lapidus A."/>
            <person name="Glavina del Rio T."/>
            <person name="Dalin E."/>
            <person name="Tice H."/>
            <person name="Bruce D."/>
            <person name="Goodwin L."/>
            <person name="Pitluck S."/>
            <person name="Kyrpides N."/>
            <person name="Mavromatis K."/>
            <person name="Ivanova N."/>
            <person name="Mikhailova N."/>
            <person name="Sims D."/>
            <person name="Meinche L."/>
            <person name="Brettin T."/>
            <person name="Detter J.C."/>
            <person name="Han C."/>
            <person name="Larimer F."/>
            <person name="Land M."/>
            <person name="Hauser L."/>
            <person name="Markowitz V."/>
            <person name="Cheng J.-F."/>
            <person name="Hugenholtz P."/>
            <person name="Woyke T."/>
            <person name="Wu D."/>
            <person name="Spring S."/>
            <person name="Klenk H.-P."/>
            <person name="Eisen J.A."/>
        </authorList>
    </citation>
    <scope>NUCLEOTIDE SEQUENCE [LARGE SCALE GENOMIC DNA]</scope>
    <source>
        <strain evidence="8">ATCC 43595 / DSM 2588 / LMG 13176 / NBRC 15968 / NCIMB 11800 / UQM 2034</strain>
    </source>
</reference>
<feature type="transmembrane region" description="Helical" evidence="5">
    <location>
        <begin position="29"/>
        <end position="48"/>
    </location>
</feature>
<evidence type="ECO:0000256" key="3">
    <source>
        <dbReference type="ARBA" id="ARBA00022989"/>
    </source>
</evidence>
<evidence type="ECO:0000313" key="7">
    <source>
        <dbReference type="EMBL" id="ACU60626.1"/>
    </source>
</evidence>
<dbReference type="KEGG" id="cpi:Cpin_3159"/>
<reference evidence="7 8" key="2">
    <citation type="journal article" date="2010" name="Stand. Genomic Sci.">
        <title>Complete genome sequence of Chitinophaga pinensis type strain (UQM 2034).</title>
        <authorList>
            <person name="Glavina Del Rio T."/>
            <person name="Abt B."/>
            <person name="Spring S."/>
            <person name="Lapidus A."/>
            <person name="Nolan M."/>
            <person name="Tice H."/>
            <person name="Copeland A."/>
            <person name="Cheng J.F."/>
            <person name="Chen F."/>
            <person name="Bruce D."/>
            <person name="Goodwin L."/>
            <person name="Pitluck S."/>
            <person name="Ivanova N."/>
            <person name="Mavromatis K."/>
            <person name="Mikhailova N."/>
            <person name="Pati A."/>
            <person name="Chen A."/>
            <person name="Palaniappan K."/>
            <person name="Land M."/>
            <person name="Hauser L."/>
            <person name="Chang Y.J."/>
            <person name="Jeffries C.D."/>
            <person name="Chain P."/>
            <person name="Saunders E."/>
            <person name="Detter J.C."/>
            <person name="Brettin T."/>
            <person name="Rohde M."/>
            <person name="Goker M."/>
            <person name="Bristow J."/>
            <person name="Eisen J.A."/>
            <person name="Markowitz V."/>
            <person name="Hugenholtz P."/>
            <person name="Kyrpides N.C."/>
            <person name="Klenk H.P."/>
            <person name="Lucas S."/>
        </authorList>
    </citation>
    <scope>NUCLEOTIDE SEQUENCE [LARGE SCALE GENOMIC DNA]</scope>
    <source>
        <strain evidence="8">ATCC 43595 / DSM 2588 / LMG 13176 / NBRC 15968 / NCIMB 11800 / UQM 2034</strain>
    </source>
</reference>
<dbReference type="InterPro" id="IPR035952">
    <property type="entry name" value="Rhomboid-like_sf"/>
</dbReference>
<sequence length="228" mass="25416">MSNKQYTTAEPQLRNAIATFVNIFLPRKGYLVTPVLIAINFLVFAIAWSCGYDVMKLGPEEMDQLGKHIHSVVQQGEWWWIVAYLFLNGGYIYIIVTTTILFIQGYLFEKYVGTLTFLGIYLAAGIVGNIEAVLFSNISPLFHTGPFGGILGVFGFVTFLMLTQQIKVSAIHGGLIFFVSVLLSGYLKGLDENSVGPMIISLAFGMGFGYIQYVKLKRKKQLSHFSEI</sequence>
<feature type="transmembrane region" description="Helical" evidence="5">
    <location>
        <begin position="115"/>
        <end position="135"/>
    </location>
</feature>
<name>A0A979G4N2_CHIPD</name>
<evidence type="ECO:0000256" key="1">
    <source>
        <dbReference type="ARBA" id="ARBA00004141"/>
    </source>
</evidence>
<keyword evidence="2 5" id="KW-0812">Transmembrane</keyword>
<keyword evidence="3 5" id="KW-1133">Transmembrane helix</keyword>
<dbReference type="EMBL" id="CP001699">
    <property type="protein sequence ID" value="ACU60626.1"/>
    <property type="molecule type" value="Genomic_DNA"/>
</dbReference>
<dbReference type="OrthoDB" id="9778341at2"/>
<dbReference type="SUPFAM" id="SSF144091">
    <property type="entry name" value="Rhomboid-like"/>
    <property type="match status" value="1"/>
</dbReference>
<dbReference type="Proteomes" id="UP000002215">
    <property type="component" value="Chromosome"/>
</dbReference>
<proteinExistence type="predicted"/>
<evidence type="ECO:0000256" key="2">
    <source>
        <dbReference type="ARBA" id="ARBA00022692"/>
    </source>
</evidence>
<keyword evidence="4 5" id="KW-0472">Membrane</keyword>
<comment type="subcellular location">
    <subcellularLocation>
        <location evidence="1">Membrane</location>
        <topology evidence="1">Multi-pass membrane protein</topology>
    </subcellularLocation>
</comment>
<accession>A0A979G4N2</accession>
<feature type="transmembrane region" description="Helical" evidence="5">
    <location>
        <begin position="169"/>
        <end position="189"/>
    </location>
</feature>
<dbReference type="AlphaFoldDB" id="A0A979G4N2"/>
<feature type="domain" description="Peptidase S54 rhomboid" evidence="6">
    <location>
        <begin position="76"/>
        <end position="209"/>
    </location>
</feature>
<feature type="transmembrane region" description="Helical" evidence="5">
    <location>
        <begin position="141"/>
        <end position="162"/>
    </location>
</feature>
<dbReference type="Gene3D" id="1.20.1540.10">
    <property type="entry name" value="Rhomboid-like"/>
    <property type="match status" value="1"/>
</dbReference>
<feature type="transmembrane region" description="Helical" evidence="5">
    <location>
        <begin position="78"/>
        <end position="103"/>
    </location>
</feature>
<evidence type="ECO:0000259" key="6">
    <source>
        <dbReference type="Pfam" id="PF01694"/>
    </source>
</evidence>
<gene>
    <name evidence="7" type="ordered locus">Cpin_3159</name>
</gene>
<dbReference type="RefSeq" id="WP_012790802.1">
    <property type="nucleotide sequence ID" value="NC_013132.1"/>
</dbReference>
<dbReference type="GO" id="GO:0016020">
    <property type="term" value="C:membrane"/>
    <property type="evidence" value="ECO:0007669"/>
    <property type="project" value="UniProtKB-SubCell"/>
</dbReference>